<dbReference type="EMBL" id="AMZH03006994">
    <property type="protein sequence ID" value="RRT62420.1"/>
    <property type="molecule type" value="Genomic_DNA"/>
</dbReference>
<proteinExistence type="predicted"/>
<feature type="compositionally biased region" description="Polar residues" evidence="1">
    <location>
        <begin position="138"/>
        <end position="153"/>
    </location>
</feature>
<gene>
    <name evidence="2" type="ORF">B296_00021479</name>
</gene>
<feature type="region of interest" description="Disordered" evidence="1">
    <location>
        <begin position="138"/>
        <end position="162"/>
    </location>
</feature>
<evidence type="ECO:0000256" key="1">
    <source>
        <dbReference type="SAM" id="MobiDB-lite"/>
    </source>
</evidence>
<name>A0A426ZEN6_ENSVE</name>
<comment type="caution">
    <text evidence="2">The sequence shown here is derived from an EMBL/GenBank/DDBJ whole genome shotgun (WGS) entry which is preliminary data.</text>
</comment>
<dbReference type="AlphaFoldDB" id="A0A426ZEN6"/>
<dbReference type="Proteomes" id="UP000287651">
    <property type="component" value="Unassembled WGS sequence"/>
</dbReference>
<protein>
    <submittedName>
        <fullName evidence="2">Uncharacterized protein</fullName>
    </submittedName>
</protein>
<sequence>MSFYSKCYGSFVLEVLTVPIAYHVIILHHTLRGPCSEARVLLPAAVACRPCPPYPCYLGNELAEFLYPKAYPVEQELGKWTGRVLVLGSRSDRAGAREMDWPDDLVEGANSGTNLGDLAERANSGTNLGDLAERANSSTNLGDLTEGANSGTNLGDLAKRSNSGTNLGDLAERASSLFAEAYTICV</sequence>
<accession>A0A426ZEN6</accession>
<organism evidence="2 3">
    <name type="scientific">Ensete ventricosum</name>
    <name type="common">Abyssinian banana</name>
    <name type="synonym">Musa ensete</name>
    <dbReference type="NCBI Taxonomy" id="4639"/>
    <lineage>
        <taxon>Eukaryota</taxon>
        <taxon>Viridiplantae</taxon>
        <taxon>Streptophyta</taxon>
        <taxon>Embryophyta</taxon>
        <taxon>Tracheophyta</taxon>
        <taxon>Spermatophyta</taxon>
        <taxon>Magnoliopsida</taxon>
        <taxon>Liliopsida</taxon>
        <taxon>Zingiberales</taxon>
        <taxon>Musaceae</taxon>
        <taxon>Ensete</taxon>
    </lineage>
</organism>
<evidence type="ECO:0000313" key="2">
    <source>
        <dbReference type="EMBL" id="RRT62420.1"/>
    </source>
</evidence>
<evidence type="ECO:0000313" key="3">
    <source>
        <dbReference type="Proteomes" id="UP000287651"/>
    </source>
</evidence>
<reference evidence="2 3" key="1">
    <citation type="journal article" date="2014" name="Agronomy (Basel)">
        <title>A Draft Genome Sequence for Ensete ventricosum, the Drought-Tolerant Tree Against Hunger.</title>
        <authorList>
            <person name="Harrison J."/>
            <person name="Moore K.A."/>
            <person name="Paszkiewicz K."/>
            <person name="Jones T."/>
            <person name="Grant M."/>
            <person name="Ambacheew D."/>
            <person name="Muzemil S."/>
            <person name="Studholme D.J."/>
        </authorList>
    </citation>
    <scope>NUCLEOTIDE SEQUENCE [LARGE SCALE GENOMIC DNA]</scope>
</reference>